<accession>A0A922HHE2</accession>
<keyword evidence="2" id="KW-1185">Reference proteome</keyword>
<reference evidence="1" key="2">
    <citation type="journal article" date="2022" name="Res Sq">
        <title>Comparative Genomics Reveals Insights into the Divergent Evolution of Astigmatic Mites and Household Pest Adaptations.</title>
        <authorList>
            <person name="Xiong Q."/>
            <person name="Wan A.T.-Y."/>
            <person name="Liu X.-Y."/>
            <person name="Fung C.S.-H."/>
            <person name="Xiao X."/>
            <person name="Malainual N."/>
            <person name="Hou J."/>
            <person name="Wang L."/>
            <person name="Wang M."/>
            <person name="Yang K."/>
            <person name="Cui Y."/>
            <person name="Leung E."/>
            <person name="Nong W."/>
            <person name="Shin S.-K."/>
            <person name="Au S."/>
            <person name="Jeong K.Y."/>
            <person name="Chew F.T."/>
            <person name="Hui J."/>
            <person name="Leung T.F."/>
            <person name="Tungtrongchitr A."/>
            <person name="Zhong N."/>
            <person name="Liu Z."/>
            <person name="Tsui S."/>
        </authorList>
    </citation>
    <scope>NUCLEOTIDE SEQUENCE</scope>
    <source>
        <strain evidence="1">Derf</strain>
        <tissue evidence="1">Whole organism</tissue>
    </source>
</reference>
<proteinExistence type="predicted"/>
<gene>
    <name evidence="1" type="ORF">DERF_014292</name>
</gene>
<evidence type="ECO:0000313" key="2">
    <source>
        <dbReference type="Proteomes" id="UP000790347"/>
    </source>
</evidence>
<sequence>METGLPTQRGNVRLWFSMITGKHLALLPRQRLGNAEIWHARQTNQKWIKSYFELQIRLDFVPFGYHHIGPLQLSLLEGY</sequence>
<protein>
    <submittedName>
        <fullName evidence="1">Uncharacterized protein</fullName>
    </submittedName>
</protein>
<reference evidence="1" key="1">
    <citation type="submission" date="2013-05" db="EMBL/GenBank/DDBJ databases">
        <authorList>
            <person name="Yim A.K.Y."/>
            <person name="Chan T.F."/>
            <person name="Ji K.M."/>
            <person name="Liu X.Y."/>
            <person name="Zhou J.W."/>
            <person name="Li R.Q."/>
            <person name="Yang K.Y."/>
            <person name="Li J."/>
            <person name="Li M."/>
            <person name="Law P.T.W."/>
            <person name="Wu Y.L."/>
            <person name="Cai Z.L."/>
            <person name="Qin H."/>
            <person name="Bao Y."/>
            <person name="Leung R.K.K."/>
            <person name="Ng P.K.S."/>
            <person name="Zou J."/>
            <person name="Zhong X.J."/>
            <person name="Ran P.X."/>
            <person name="Zhong N.S."/>
            <person name="Liu Z.G."/>
            <person name="Tsui S.K.W."/>
        </authorList>
    </citation>
    <scope>NUCLEOTIDE SEQUENCE</scope>
    <source>
        <strain evidence="1">Derf</strain>
        <tissue evidence="1">Whole organism</tissue>
    </source>
</reference>
<dbReference type="AlphaFoldDB" id="A0A922HHE2"/>
<dbReference type="Proteomes" id="UP000790347">
    <property type="component" value="Unassembled WGS sequence"/>
</dbReference>
<organism evidence="1 2">
    <name type="scientific">Dermatophagoides farinae</name>
    <name type="common">American house dust mite</name>
    <dbReference type="NCBI Taxonomy" id="6954"/>
    <lineage>
        <taxon>Eukaryota</taxon>
        <taxon>Metazoa</taxon>
        <taxon>Ecdysozoa</taxon>
        <taxon>Arthropoda</taxon>
        <taxon>Chelicerata</taxon>
        <taxon>Arachnida</taxon>
        <taxon>Acari</taxon>
        <taxon>Acariformes</taxon>
        <taxon>Sarcoptiformes</taxon>
        <taxon>Astigmata</taxon>
        <taxon>Psoroptidia</taxon>
        <taxon>Analgoidea</taxon>
        <taxon>Pyroglyphidae</taxon>
        <taxon>Dermatophagoidinae</taxon>
        <taxon>Dermatophagoides</taxon>
    </lineage>
</organism>
<name>A0A922HHE2_DERFA</name>
<dbReference type="EMBL" id="ASGP02000008">
    <property type="protein sequence ID" value="KAH9493551.1"/>
    <property type="molecule type" value="Genomic_DNA"/>
</dbReference>
<comment type="caution">
    <text evidence="1">The sequence shown here is derived from an EMBL/GenBank/DDBJ whole genome shotgun (WGS) entry which is preliminary data.</text>
</comment>
<evidence type="ECO:0000313" key="1">
    <source>
        <dbReference type="EMBL" id="KAH9493551.1"/>
    </source>
</evidence>